<dbReference type="EMBL" id="FOEE01000002">
    <property type="protein sequence ID" value="SEO55609.1"/>
    <property type="molecule type" value="Genomic_DNA"/>
</dbReference>
<keyword evidence="2" id="KW-1185">Reference proteome</keyword>
<name>A0A1H8QN04_9ACTN</name>
<accession>A0A1H8QN04</accession>
<dbReference type="AlphaFoldDB" id="A0A1H8QN04"/>
<reference evidence="2" key="1">
    <citation type="submission" date="2016-10" db="EMBL/GenBank/DDBJ databases">
        <authorList>
            <person name="Varghese N."/>
            <person name="Submissions S."/>
        </authorList>
    </citation>
    <scope>NUCLEOTIDE SEQUENCE [LARGE SCALE GENOMIC DNA]</scope>
    <source>
        <strain evidence="2">DSM 45413</strain>
    </source>
</reference>
<gene>
    <name evidence="1" type="ORF">SAMN05660991_00700</name>
</gene>
<dbReference type="Proteomes" id="UP000198960">
    <property type="component" value="Unassembled WGS sequence"/>
</dbReference>
<protein>
    <submittedName>
        <fullName evidence="1">Uncharacterized protein</fullName>
    </submittedName>
</protein>
<sequence length="64" mass="6794">MTASLTHDLAVLDDRITAALRALRLARAASAHGGDPGCLRVEARAEAALNALLEYRHSVLPPMC</sequence>
<organism evidence="1 2">
    <name type="scientific">Trujillonella endophytica</name>
    <dbReference type="NCBI Taxonomy" id="673521"/>
    <lineage>
        <taxon>Bacteria</taxon>
        <taxon>Bacillati</taxon>
        <taxon>Actinomycetota</taxon>
        <taxon>Actinomycetes</taxon>
        <taxon>Geodermatophilales</taxon>
        <taxon>Geodermatophilaceae</taxon>
        <taxon>Trujillonella</taxon>
    </lineage>
</organism>
<dbReference type="RefSeq" id="WP_091940241.1">
    <property type="nucleotide sequence ID" value="NZ_FOEE01000002.1"/>
</dbReference>
<evidence type="ECO:0000313" key="2">
    <source>
        <dbReference type="Proteomes" id="UP000198960"/>
    </source>
</evidence>
<proteinExistence type="predicted"/>
<evidence type="ECO:0000313" key="1">
    <source>
        <dbReference type="EMBL" id="SEO55609.1"/>
    </source>
</evidence>